<evidence type="ECO:0000256" key="2">
    <source>
        <dbReference type="ARBA" id="ARBA00022603"/>
    </source>
</evidence>
<dbReference type="EMBL" id="JABJNZ010000034">
    <property type="protein sequence ID" value="MBT4870416.1"/>
    <property type="molecule type" value="Genomic_DNA"/>
</dbReference>
<dbReference type="SUPFAM" id="SSF53335">
    <property type="entry name" value="S-adenosyl-L-methionine-dependent methyltransferases"/>
    <property type="match status" value="1"/>
</dbReference>
<dbReference type="PANTHER" id="PTHR23245:SF36">
    <property type="entry name" value="TRNA (GUANINE(37)-N1)-METHYLTRANSFERASE"/>
    <property type="match status" value="1"/>
</dbReference>
<dbReference type="InterPro" id="IPR056743">
    <property type="entry name" value="TRM5-TYW2-like_MTfase"/>
</dbReference>
<feature type="domain" description="SAM-dependent methyltransferase TRM5/TYW2-type" evidence="6">
    <location>
        <begin position="31"/>
        <end position="283"/>
    </location>
</feature>
<dbReference type="CDD" id="cd02440">
    <property type="entry name" value="AdoMet_MTases"/>
    <property type="match status" value="1"/>
</dbReference>
<reference evidence="7" key="1">
    <citation type="journal article" date="2021" name="ISME J.">
        <title>Mercury methylation by metabolically versatile and cosmopolitan marine bacteria.</title>
        <authorList>
            <person name="Lin H."/>
            <person name="Ascher D.B."/>
            <person name="Myung Y."/>
            <person name="Lamborg C.H."/>
            <person name="Hallam S.J."/>
            <person name="Gionfriddo C.M."/>
            <person name="Holt K.E."/>
            <person name="Moreau J.W."/>
        </authorList>
    </citation>
    <scope>NUCLEOTIDE SEQUENCE</scope>
    <source>
        <strain evidence="7">SI075_bin30</strain>
    </source>
</reference>
<dbReference type="PROSITE" id="PS51684">
    <property type="entry name" value="SAM_MT_TRM5_TYW2"/>
    <property type="match status" value="1"/>
</dbReference>
<dbReference type="GO" id="GO:0008175">
    <property type="term" value="F:tRNA methyltransferase activity"/>
    <property type="evidence" value="ECO:0007669"/>
    <property type="project" value="TreeGrafter"/>
</dbReference>
<gene>
    <name evidence="7" type="ORF">HON47_02490</name>
</gene>
<evidence type="ECO:0000259" key="6">
    <source>
        <dbReference type="PROSITE" id="PS51684"/>
    </source>
</evidence>
<evidence type="ECO:0000313" key="8">
    <source>
        <dbReference type="Proteomes" id="UP000722459"/>
    </source>
</evidence>
<dbReference type="GO" id="GO:0005737">
    <property type="term" value="C:cytoplasm"/>
    <property type="evidence" value="ECO:0007669"/>
    <property type="project" value="TreeGrafter"/>
</dbReference>
<dbReference type="Gene3D" id="3.40.50.150">
    <property type="entry name" value="Vaccinia Virus protein VP39"/>
    <property type="match status" value="1"/>
</dbReference>
<keyword evidence="2" id="KW-0489">Methyltransferase</keyword>
<dbReference type="AlphaFoldDB" id="A0A8T5GFW4"/>
<comment type="caution">
    <text evidence="7">The sequence shown here is derived from an EMBL/GenBank/DDBJ whole genome shotgun (WGS) entry which is preliminary data.</text>
</comment>
<keyword evidence="4" id="KW-0949">S-adenosyl-L-methionine</keyword>
<dbReference type="Gene3D" id="3.30.300.110">
    <property type="entry name" value="Met-10+ protein-like domains"/>
    <property type="match status" value="1"/>
</dbReference>
<dbReference type="Pfam" id="PF02475">
    <property type="entry name" value="TRM5-TYW2_MTfase"/>
    <property type="match status" value="1"/>
</dbReference>
<evidence type="ECO:0000256" key="3">
    <source>
        <dbReference type="ARBA" id="ARBA00022679"/>
    </source>
</evidence>
<evidence type="ECO:0000313" key="7">
    <source>
        <dbReference type="EMBL" id="MBT4870416.1"/>
    </source>
</evidence>
<evidence type="ECO:0000256" key="4">
    <source>
        <dbReference type="ARBA" id="ARBA00022691"/>
    </source>
</evidence>
<keyword evidence="1" id="KW-0963">Cytoplasm</keyword>
<dbReference type="GO" id="GO:0002939">
    <property type="term" value="P:tRNA N1-guanine methylation"/>
    <property type="evidence" value="ECO:0007669"/>
    <property type="project" value="TreeGrafter"/>
</dbReference>
<sequence length="283" mass="32581">MVAKNKTPRNLKEALKGKLTKKEFEFAPKAFDSFGDIAVIEIPKELEKKKKLIGETLLEINPRFLTICSIESDHVGNYRVQKVKVIAGKKNLVATYKESAVTLKVPLGEVFFSPRLGSERLRIAQEIKKGEKIGCWFSGVGPYPVVFAKNSQMDSAVAIELNPVAHKYALENAKINKCEDKIEFVKGDVKKVYKKYKKVFDRIAMPLPHTGYQFLEEAFFCIKPKGMIYFYEIVEKEDFKLPEGQIREAAKKQKRKIRIMRKRRVRQFSPTKEQVVFDIKVLD</sequence>
<evidence type="ECO:0000256" key="1">
    <source>
        <dbReference type="ARBA" id="ARBA00022490"/>
    </source>
</evidence>
<dbReference type="Proteomes" id="UP000722459">
    <property type="component" value="Unassembled WGS sequence"/>
</dbReference>
<dbReference type="InterPro" id="IPR029063">
    <property type="entry name" value="SAM-dependent_MTases_sf"/>
</dbReference>
<dbReference type="Pfam" id="PF25133">
    <property type="entry name" value="TYW2_N_2"/>
    <property type="match status" value="1"/>
</dbReference>
<protein>
    <recommendedName>
        <fullName evidence="6">SAM-dependent methyltransferase TRM5/TYW2-type domain-containing protein</fullName>
    </recommendedName>
</protein>
<evidence type="ECO:0000256" key="5">
    <source>
        <dbReference type="ARBA" id="ARBA00022694"/>
    </source>
</evidence>
<dbReference type="InterPro" id="IPR056744">
    <property type="entry name" value="TRM5/TYW2-like_N"/>
</dbReference>
<name>A0A8T5GFW4_9ARCH</name>
<organism evidence="7 8">
    <name type="scientific">Candidatus Iainarchaeum sp</name>
    <dbReference type="NCBI Taxonomy" id="3101447"/>
    <lineage>
        <taxon>Archaea</taxon>
        <taxon>Candidatus Iainarchaeota</taxon>
        <taxon>Candidatus Iainarchaeia</taxon>
        <taxon>Candidatus Iainarchaeales</taxon>
        <taxon>Candidatus Iainarchaeaceae</taxon>
        <taxon>Candidatus Iainarchaeum</taxon>
    </lineage>
</organism>
<proteinExistence type="predicted"/>
<keyword evidence="3" id="KW-0808">Transferase</keyword>
<accession>A0A8T5GFW4</accession>
<dbReference type="InterPro" id="IPR030382">
    <property type="entry name" value="MeTrfase_TRM5/TYW2"/>
</dbReference>
<keyword evidence="5" id="KW-0819">tRNA processing</keyword>
<dbReference type="PANTHER" id="PTHR23245">
    <property type="entry name" value="TRNA METHYLTRANSFERASE"/>
    <property type="match status" value="1"/>
</dbReference>